<reference evidence="8 9" key="1">
    <citation type="submission" date="2016-10" db="EMBL/GenBank/DDBJ databases">
        <authorList>
            <person name="de Groot N.N."/>
        </authorList>
    </citation>
    <scope>NUCLEOTIDE SEQUENCE [LARGE SCALE GENOMIC DNA]</scope>
    <source>
        <strain evidence="8 9">DSM 29316</strain>
    </source>
</reference>
<dbReference type="NCBIfam" id="TIGR00255">
    <property type="entry name" value="YicC/YloC family endoribonuclease"/>
    <property type="match status" value="1"/>
</dbReference>
<evidence type="ECO:0000313" key="8">
    <source>
        <dbReference type="EMBL" id="SFA77402.1"/>
    </source>
</evidence>
<protein>
    <submittedName>
        <fullName evidence="8">TIGR00255 family protein</fullName>
    </submittedName>
</protein>
<dbReference type="Pfam" id="PF03755">
    <property type="entry name" value="YicC-like_N"/>
    <property type="match status" value="1"/>
</dbReference>
<sequence>MVHSMTGFAARTGSGAGFSWSWEIRTVNARGLDLRLRVPDWIPALEPKLREAISARLTRGNVSLALRVMRTDAGTRRLSPAGLEAALDALQEISTVAAERGLSLADPRAAEILQMRGVVDDSGAAEGDLDALRTALLDEVTPLLDALEEMRQIEGASLAPVLKARVTQIAALTDSARALLPERTRHMEANLRGALDRIRPGLGDVAEDRVAQELAMMSVKADVAEELDRLDAHVDAAQTLLASGAPVGRKLDFLTQEFNREANTLCSKAQFAPLTTLGLELKTVIDQLREQVQNVE</sequence>
<feature type="domain" description="Endoribonuclease YicC-like N-terminal" evidence="6">
    <location>
        <begin position="2"/>
        <end position="159"/>
    </location>
</feature>
<evidence type="ECO:0000256" key="3">
    <source>
        <dbReference type="ARBA" id="ARBA00022759"/>
    </source>
</evidence>
<organism evidence="8 9">
    <name type="scientific">Poseidonocella pacifica</name>
    <dbReference type="NCBI Taxonomy" id="871651"/>
    <lineage>
        <taxon>Bacteria</taxon>
        <taxon>Pseudomonadati</taxon>
        <taxon>Pseudomonadota</taxon>
        <taxon>Alphaproteobacteria</taxon>
        <taxon>Rhodobacterales</taxon>
        <taxon>Roseobacteraceae</taxon>
        <taxon>Poseidonocella</taxon>
    </lineage>
</organism>
<evidence type="ECO:0000259" key="6">
    <source>
        <dbReference type="Pfam" id="PF03755"/>
    </source>
</evidence>
<dbReference type="AlphaFoldDB" id="A0A1I0VM45"/>
<dbReference type="PANTHER" id="PTHR30636">
    <property type="entry name" value="UPF0701 PROTEIN YICC"/>
    <property type="match status" value="1"/>
</dbReference>
<evidence type="ECO:0000256" key="1">
    <source>
        <dbReference type="ARBA" id="ARBA00001968"/>
    </source>
</evidence>
<dbReference type="InterPro" id="IPR013527">
    <property type="entry name" value="YicC-like_N"/>
</dbReference>
<evidence type="ECO:0000313" key="9">
    <source>
        <dbReference type="Proteomes" id="UP000198796"/>
    </source>
</evidence>
<dbReference type="Pfam" id="PF08340">
    <property type="entry name" value="YicC-like_C"/>
    <property type="match status" value="1"/>
</dbReference>
<evidence type="ECO:0000256" key="5">
    <source>
        <dbReference type="ARBA" id="ARBA00035648"/>
    </source>
</evidence>
<dbReference type="OrthoDB" id="9771229at2"/>
<evidence type="ECO:0000259" key="7">
    <source>
        <dbReference type="Pfam" id="PF08340"/>
    </source>
</evidence>
<gene>
    <name evidence="8" type="ORF">SAMN05421688_0774</name>
</gene>
<keyword evidence="3" id="KW-0255">Endonuclease</keyword>
<keyword evidence="2" id="KW-0540">Nuclease</keyword>
<dbReference type="Proteomes" id="UP000198796">
    <property type="component" value="Unassembled WGS sequence"/>
</dbReference>
<evidence type="ECO:0000256" key="2">
    <source>
        <dbReference type="ARBA" id="ARBA00022722"/>
    </source>
</evidence>
<evidence type="ECO:0000256" key="4">
    <source>
        <dbReference type="ARBA" id="ARBA00022801"/>
    </source>
</evidence>
<dbReference type="GO" id="GO:0004521">
    <property type="term" value="F:RNA endonuclease activity"/>
    <property type="evidence" value="ECO:0007669"/>
    <property type="project" value="InterPro"/>
</dbReference>
<proteinExistence type="inferred from homology"/>
<dbReference type="InterPro" id="IPR005229">
    <property type="entry name" value="YicC/YloC-like"/>
</dbReference>
<dbReference type="STRING" id="871651.SAMN05421688_0774"/>
<name>A0A1I0VM45_9RHOB</name>
<feature type="domain" description="Endoribonuclease YicC-like C-terminal" evidence="7">
    <location>
        <begin position="180"/>
        <end position="296"/>
    </location>
</feature>
<dbReference type="PANTHER" id="PTHR30636:SF3">
    <property type="entry name" value="UPF0701 PROTEIN YICC"/>
    <property type="match status" value="1"/>
</dbReference>
<comment type="similarity">
    <text evidence="5">Belongs to the YicC/YloC family.</text>
</comment>
<dbReference type="InterPro" id="IPR013551">
    <property type="entry name" value="YicC-like_C"/>
</dbReference>
<dbReference type="EMBL" id="FOJU01000001">
    <property type="protein sequence ID" value="SFA77402.1"/>
    <property type="molecule type" value="Genomic_DNA"/>
</dbReference>
<keyword evidence="4" id="KW-0378">Hydrolase</keyword>
<accession>A0A1I0VM45</accession>
<dbReference type="GO" id="GO:0016787">
    <property type="term" value="F:hydrolase activity"/>
    <property type="evidence" value="ECO:0007669"/>
    <property type="project" value="UniProtKB-KW"/>
</dbReference>
<comment type="cofactor">
    <cofactor evidence="1">
        <name>a divalent metal cation</name>
        <dbReference type="ChEBI" id="CHEBI:60240"/>
    </cofactor>
</comment>
<keyword evidence="9" id="KW-1185">Reference proteome</keyword>